<dbReference type="Gene3D" id="3.60.21.10">
    <property type="match status" value="1"/>
</dbReference>
<keyword evidence="1" id="KW-0378">Hydrolase</keyword>
<dbReference type="InterPro" id="IPR041796">
    <property type="entry name" value="Mre11_N"/>
</dbReference>
<dbReference type="AlphaFoldDB" id="A0A838CSI8"/>
<dbReference type="InterPro" id="IPR029052">
    <property type="entry name" value="Metallo-depent_PP-like"/>
</dbReference>
<dbReference type="InterPro" id="IPR004843">
    <property type="entry name" value="Calcineurin-like_PHP"/>
</dbReference>
<dbReference type="EMBL" id="JACEFG010000001">
    <property type="protein sequence ID" value="MBA2174576.1"/>
    <property type="molecule type" value="Genomic_DNA"/>
</dbReference>
<dbReference type="PANTHER" id="PTHR30337:SF7">
    <property type="entry name" value="PHOSPHOESTERASE"/>
    <property type="match status" value="1"/>
</dbReference>
<protein>
    <submittedName>
        <fullName evidence="3">DNA repair exonuclease</fullName>
    </submittedName>
</protein>
<evidence type="ECO:0000313" key="4">
    <source>
        <dbReference type="Proteomes" id="UP000571017"/>
    </source>
</evidence>
<dbReference type="Proteomes" id="UP000571017">
    <property type="component" value="Unassembled WGS sequence"/>
</dbReference>
<keyword evidence="3" id="KW-0269">Exonuclease</keyword>
<keyword evidence="4" id="KW-1185">Reference proteome</keyword>
<dbReference type="RefSeq" id="WP_181471565.1">
    <property type="nucleotide sequence ID" value="NZ_JACEFG010000001.1"/>
</dbReference>
<evidence type="ECO:0000256" key="1">
    <source>
        <dbReference type="ARBA" id="ARBA00022801"/>
    </source>
</evidence>
<keyword evidence="3" id="KW-0540">Nuclease</keyword>
<accession>A0A838CSI8</accession>
<name>A0A838CSI8_9BACI</name>
<sequence>MQESIRFIHSADLHLDSLFKTKKNLPSELLDQLRSSTFEAFDRLIEEAINWSVDFVLIVGDLYDEELRSLQAQVHLRHGFAKLEEEGIDVFLSYGNHDYINGAKYPIEFPPNVHIFKSGDIESFVFYKNGEAAARIYGFSYEDKRVTERKVEQYEKMSGAPLHIAMLHGSLESNTDHDVYAPFLVEEMYKKQMDYWALGHIHKKQTLSQDPPVIYPGNIQGRSRKESGAKGCYVVDLNQSHSKQTFLPLHAFVYERTTVDCTHLESPDELEGKFEEAKQSLKTDCPVMLDLELHSTSGLLNRWRMSGVLEEWIGVVNESESFSDHWVWIDTVHISDRPSWDEDELKQGQHFTGALLHEAEQITDDQLQEWLSPLMENRKVTRYVEELSEDEKRDILKQAKTIAIEKLIAKEESST</sequence>
<evidence type="ECO:0000313" key="3">
    <source>
        <dbReference type="EMBL" id="MBA2174576.1"/>
    </source>
</evidence>
<comment type="caution">
    <text evidence="3">The sequence shown here is derived from an EMBL/GenBank/DDBJ whole genome shotgun (WGS) entry which is preliminary data.</text>
</comment>
<dbReference type="Pfam" id="PF00149">
    <property type="entry name" value="Metallophos"/>
    <property type="match status" value="1"/>
</dbReference>
<dbReference type="InterPro" id="IPR014576">
    <property type="entry name" value="Pesterase_YhaO"/>
</dbReference>
<dbReference type="PANTHER" id="PTHR30337">
    <property type="entry name" value="COMPONENT OF ATP-DEPENDENT DSDNA EXONUCLEASE"/>
    <property type="match status" value="1"/>
</dbReference>
<organism evidence="3 4">
    <name type="scientific">Halobacillus locisalis</name>
    <dbReference type="NCBI Taxonomy" id="220753"/>
    <lineage>
        <taxon>Bacteria</taxon>
        <taxon>Bacillati</taxon>
        <taxon>Bacillota</taxon>
        <taxon>Bacilli</taxon>
        <taxon>Bacillales</taxon>
        <taxon>Bacillaceae</taxon>
        <taxon>Halobacillus</taxon>
    </lineage>
</organism>
<dbReference type="GO" id="GO:0004527">
    <property type="term" value="F:exonuclease activity"/>
    <property type="evidence" value="ECO:0007669"/>
    <property type="project" value="UniProtKB-KW"/>
</dbReference>
<dbReference type="PIRSF" id="PIRSF033091">
    <property type="entry name" value="Pesterase_YhaO"/>
    <property type="match status" value="1"/>
</dbReference>
<evidence type="ECO:0000259" key="2">
    <source>
        <dbReference type="Pfam" id="PF00149"/>
    </source>
</evidence>
<dbReference type="SUPFAM" id="SSF56300">
    <property type="entry name" value="Metallo-dependent phosphatases"/>
    <property type="match status" value="1"/>
</dbReference>
<dbReference type="CDD" id="cd00840">
    <property type="entry name" value="MPP_Mre11_N"/>
    <property type="match status" value="1"/>
</dbReference>
<reference evidence="3 4" key="1">
    <citation type="journal article" date="2004" name="Extremophiles">
        <title>Halobacillus locisalis sp. nov., a halophilic bacterium isolated from a marine solar saltern of the Yellow Sea in Korea.</title>
        <authorList>
            <person name="Yoon J.H."/>
            <person name="Kang K.H."/>
            <person name="Oh T.K."/>
            <person name="Park Y.H."/>
        </authorList>
    </citation>
    <scope>NUCLEOTIDE SEQUENCE [LARGE SCALE GENOMIC DNA]</scope>
    <source>
        <strain evidence="3 4">KCTC 3788</strain>
    </source>
</reference>
<gene>
    <name evidence="3" type="ORF">H0266_06595</name>
</gene>
<feature type="domain" description="Calcineurin-like phosphoesterase" evidence="2">
    <location>
        <begin position="5"/>
        <end position="203"/>
    </location>
</feature>
<proteinExistence type="predicted"/>
<dbReference type="InterPro" id="IPR050535">
    <property type="entry name" value="DNA_Repair-Maintenance_Comp"/>
</dbReference>